<accession>A0A8I1G854</accession>
<dbReference type="AlphaFoldDB" id="A0A8I1G854"/>
<dbReference type="EMBL" id="JAELXN010000152">
    <property type="protein sequence ID" value="MBJ6598877.1"/>
    <property type="molecule type" value="Genomic_DNA"/>
</dbReference>
<comment type="caution">
    <text evidence="2">The sequence shown here is derived from an EMBL/GenBank/DDBJ whole genome shotgun (WGS) entry which is preliminary data.</text>
</comment>
<proteinExistence type="predicted"/>
<dbReference type="Proteomes" id="UP000641429">
    <property type="component" value="Unassembled WGS sequence"/>
</dbReference>
<sequence>MCNIRKPIMTELLTENPFPLNPATHNYHYIYRFGSTIRNALIIHPRLLAIRIDLRFPDDYEVEGNKAMKSFMAAVTSRLEARYWQKKRTNPGKHVHYTELNYIWVREHNRCGSKVHYHVVLMFNGDAFNSPGIYWNKGNLTDLIIKAWLSALRIKGDQHRGLVYFPKHSCYRLNRKNLGSTPEFDKLMQRVEYMAKHRSKLYGKIRSMGCSVYDETELKNKKKRSLLATQASSLKTSLPQLQ</sequence>
<feature type="domain" description="YagK/YfjJ C-terminal" evidence="1">
    <location>
        <begin position="44"/>
        <end position="211"/>
    </location>
</feature>
<dbReference type="InterPro" id="IPR057271">
    <property type="entry name" value="YagK_YfjJ_C"/>
</dbReference>
<dbReference type="Pfam" id="PF11726">
    <property type="entry name" value="YagK_YfjJ_C"/>
    <property type="match status" value="1"/>
</dbReference>
<evidence type="ECO:0000259" key="1">
    <source>
        <dbReference type="Pfam" id="PF11726"/>
    </source>
</evidence>
<evidence type="ECO:0000313" key="2">
    <source>
        <dbReference type="EMBL" id="MBJ6598877.1"/>
    </source>
</evidence>
<name>A0A8I1G854_ENTAS</name>
<organism evidence="2 3">
    <name type="scientific">Enterobacter asburiae</name>
    <dbReference type="NCBI Taxonomy" id="61645"/>
    <lineage>
        <taxon>Bacteria</taxon>
        <taxon>Pseudomonadati</taxon>
        <taxon>Pseudomonadota</taxon>
        <taxon>Gammaproteobacteria</taxon>
        <taxon>Enterobacterales</taxon>
        <taxon>Enterobacteriaceae</taxon>
        <taxon>Enterobacter</taxon>
        <taxon>Enterobacter cloacae complex</taxon>
    </lineage>
</organism>
<evidence type="ECO:0000313" key="3">
    <source>
        <dbReference type="Proteomes" id="UP000641429"/>
    </source>
</evidence>
<protein>
    <submittedName>
        <fullName evidence="2">Inovirus Gp2 family protein</fullName>
    </submittedName>
</protein>
<gene>
    <name evidence="2" type="ORF">JGT27_24705</name>
</gene>
<reference evidence="2" key="1">
    <citation type="submission" date="2020-12" db="EMBL/GenBank/DDBJ databases">
        <title>Molecular epidemiology of VIM- metallo-b-lactamase-producing Enterobacter cloacae complex isolated in France between 2015 and 2018.</title>
        <authorList>
            <person name="Emeraud C."/>
            <person name="Petit C."/>
            <person name="Bonnin R."/>
            <person name="Naas T."/>
            <person name="Dortet L."/>
        </authorList>
    </citation>
    <scope>NUCLEOTIDE SEQUENCE</scope>
    <source>
        <strain evidence="2">170C2</strain>
    </source>
</reference>